<proteinExistence type="inferred from homology"/>
<dbReference type="InterPro" id="IPR054593">
    <property type="entry name" value="Beta-mannosidase-like_N2"/>
</dbReference>
<dbReference type="Pfam" id="PF17753">
    <property type="entry name" value="Ig_mannosidase"/>
    <property type="match status" value="1"/>
</dbReference>
<feature type="domain" description="Beta-mannosidase-like galactose-binding" evidence="9">
    <location>
        <begin position="24"/>
        <end position="180"/>
    </location>
</feature>
<dbReference type="EMBL" id="JAPDHZ010000002">
    <property type="protein sequence ID" value="MDG0790897.1"/>
    <property type="molecule type" value="Genomic_DNA"/>
</dbReference>
<dbReference type="Pfam" id="PF00703">
    <property type="entry name" value="Glyco_hydro_2"/>
    <property type="match status" value="1"/>
</dbReference>
<comment type="caution">
    <text evidence="10">The sequence shown here is derived from an EMBL/GenBank/DDBJ whole genome shotgun (WGS) entry which is preliminary data.</text>
</comment>
<evidence type="ECO:0000313" key="10">
    <source>
        <dbReference type="EMBL" id="MDG0790897.1"/>
    </source>
</evidence>
<dbReference type="InterPro" id="IPR041625">
    <property type="entry name" value="Beta-mannosidase_Ig"/>
</dbReference>
<dbReference type="Pfam" id="PF22666">
    <property type="entry name" value="Glyco_hydro_2_N2"/>
    <property type="match status" value="1"/>
</dbReference>
<evidence type="ECO:0000256" key="2">
    <source>
        <dbReference type="ARBA" id="ARBA00007401"/>
    </source>
</evidence>
<dbReference type="SUPFAM" id="SSF49785">
    <property type="entry name" value="Galactose-binding domain-like"/>
    <property type="match status" value="1"/>
</dbReference>
<dbReference type="PANTHER" id="PTHR43730">
    <property type="entry name" value="BETA-MANNOSIDASE"/>
    <property type="match status" value="1"/>
</dbReference>
<evidence type="ECO:0000313" key="11">
    <source>
        <dbReference type="Proteomes" id="UP001153387"/>
    </source>
</evidence>
<dbReference type="AlphaFoldDB" id="A0A9X4QM83"/>
<sequence>MRRSIALTGAWQLEGEGIDPKGKEASIAIDAQVPGHVHQDLLAAGLIADPGYRKQADDCQWVEHWRWTYSRTFELERLEPGRPLLEFEGLDTYAEIEVNGIRLARTDNMFVRYRFDVSGLLREGTNELVVRFRTVAEGIAGKSYAGLGAAFTNERLFVRRMQCTFGWDWVGRLVSYGIWRPVRLVFEDVAAIEDLFVYTKALDARGASLAVAVETRSRTEAPLRLSLAIADPSGSIVWQAERRSDGGKLELTADLTEPELWWPAGYGDQAQYRLVAKLYGSSGLLDERSRSFGIRTVRIEQLPDREGSPEARLTAKLRAQETARDETADNPDGMVWEANGDRPGSGFRLLVNGLPIFCKGANWVPCDPFPSRVPDTHYAHLLTLARDAGMTMLRCWGGGIYEPEPFWDWCDRLGIVVVQDFMMACGTYPEADRDWTASLRAEIEGAIRALRNHPSLVWWNGDNENGMFAGEEEPDYPGKAIANRITGSLCAALDPSRPFQPTSPYGGNTNNSFTIGTAHYTGALFEMFDVFRNTDLRGYRSYFASLLSRFCPEFPLFGTPEIHTLLRMMNDEDLADPAFDMLEYHTKNHPGLKDFSLFRALRTLADKLAPPALSTIEHIRRMSFVQHELTRLTVEAYRRNRHYTGGLLFWMYNDCWPASGWSLVDYYGYPKGGYYGFQKAARPVIASIEKNEEAGTYACWVCSDKPEVIRGTATLRVLTLGSLAEDAAVWSRSFDFAACAGASIEAASIPAAELDALLDHGRVLVMDIAGEFGEDRCIYFAGLPAEMQLAPSGLRVASRTGGPRTGSVTVTADRYAKAVHLHGAFVFSDNYFDLLPGGAQNDRLPQPGGRGLCRRAGGRSWRRSAQWRWHA</sequence>
<organism evidence="10 11">
    <name type="scientific">Cohnella ginsengisoli</name>
    <dbReference type="NCBI Taxonomy" id="425004"/>
    <lineage>
        <taxon>Bacteria</taxon>
        <taxon>Bacillati</taxon>
        <taxon>Bacillota</taxon>
        <taxon>Bacilli</taxon>
        <taxon>Bacillales</taxon>
        <taxon>Paenibacillaceae</taxon>
        <taxon>Cohnella</taxon>
    </lineage>
</organism>
<keyword evidence="4" id="KW-0378">Hydrolase</keyword>
<name>A0A9X4QM83_9BACL</name>
<dbReference type="GO" id="GO:0005975">
    <property type="term" value="P:carbohydrate metabolic process"/>
    <property type="evidence" value="ECO:0007669"/>
    <property type="project" value="InterPro"/>
</dbReference>
<evidence type="ECO:0000259" key="7">
    <source>
        <dbReference type="Pfam" id="PF00703"/>
    </source>
</evidence>
<evidence type="ECO:0000256" key="3">
    <source>
        <dbReference type="ARBA" id="ARBA00012754"/>
    </source>
</evidence>
<dbReference type="EC" id="3.2.1.25" evidence="3"/>
<keyword evidence="5" id="KW-0325">Glycoprotein</keyword>
<gene>
    <name evidence="10" type="ORF">OMP38_08490</name>
</gene>
<dbReference type="PANTHER" id="PTHR43730:SF1">
    <property type="entry name" value="BETA-MANNOSIDASE"/>
    <property type="match status" value="1"/>
</dbReference>
<evidence type="ECO:0000256" key="1">
    <source>
        <dbReference type="ARBA" id="ARBA00000829"/>
    </source>
</evidence>
<feature type="domain" description="Glycoside hydrolase family 2 immunoglobulin-like beta-sandwich" evidence="7">
    <location>
        <begin position="191"/>
        <end position="295"/>
    </location>
</feature>
<dbReference type="Proteomes" id="UP001153387">
    <property type="component" value="Unassembled WGS sequence"/>
</dbReference>
<dbReference type="InterPro" id="IPR017853">
    <property type="entry name" value="GH"/>
</dbReference>
<evidence type="ECO:0000256" key="4">
    <source>
        <dbReference type="ARBA" id="ARBA00022801"/>
    </source>
</evidence>
<keyword evidence="11" id="KW-1185">Reference proteome</keyword>
<dbReference type="GO" id="GO:0006516">
    <property type="term" value="P:glycoprotein catabolic process"/>
    <property type="evidence" value="ECO:0007669"/>
    <property type="project" value="TreeGrafter"/>
</dbReference>
<dbReference type="RefSeq" id="WP_277564686.1">
    <property type="nucleotide sequence ID" value="NZ_JAPDHZ010000002.1"/>
</dbReference>
<dbReference type="InterPro" id="IPR008979">
    <property type="entry name" value="Galactose-bd-like_sf"/>
</dbReference>
<dbReference type="Gene3D" id="3.20.20.80">
    <property type="entry name" value="Glycosidases"/>
    <property type="match status" value="1"/>
</dbReference>
<evidence type="ECO:0000256" key="5">
    <source>
        <dbReference type="ARBA" id="ARBA00023180"/>
    </source>
</evidence>
<protein>
    <recommendedName>
        <fullName evidence="3">beta-mannosidase</fullName>
        <ecNumber evidence="3">3.2.1.25</ecNumber>
    </recommendedName>
</protein>
<evidence type="ECO:0000256" key="6">
    <source>
        <dbReference type="ARBA" id="ARBA00023295"/>
    </source>
</evidence>
<dbReference type="InterPro" id="IPR036156">
    <property type="entry name" value="Beta-gal/glucu_dom_sf"/>
</dbReference>
<accession>A0A9X4QM83</accession>
<keyword evidence="6" id="KW-0326">Glycosidase</keyword>
<dbReference type="GO" id="GO:0004567">
    <property type="term" value="F:beta-mannosidase activity"/>
    <property type="evidence" value="ECO:0007669"/>
    <property type="project" value="UniProtKB-EC"/>
</dbReference>
<dbReference type="SUPFAM" id="SSF51445">
    <property type="entry name" value="(Trans)glycosidases"/>
    <property type="match status" value="1"/>
</dbReference>
<evidence type="ECO:0000259" key="9">
    <source>
        <dbReference type="Pfam" id="PF22666"/>
    </source>
</evidence>
<feature type="domain" description="Beta-mannosidase Ig-fold" evidence="8">
    <location>
        <begin position="805"/>
        <end position="838"/>
    </location>
</feature>
<reference evidence="10 11" key="1">
    <citation type="submission" date="2022-10" db="EMBL/GenBank/DDBJ databases">
        <title>Comparative genomic analysis of Cohnella hashimotonis sp. nov., isolated from the International Space Station.</title>
        <authorList>
            <person name="Simpson A."/>
            <person name="Venkateswaran K."/>
        </authorList>
    </citation>
    <scope>NUCLEOTIDE SEQUENCE [LARGE SCALE GENOMIC DNA]</scope>
    <source>
        <strain evidence="10 11">DSM 18997</strain>
    </source>
</reference>
<comment type="similarity">
    <text evidence="2">Belongs to the glycosyl hydrolase 2 family.</text>
</comment>
<dbReference type="InterPro" id="IPR050887">
    <property type="entry name" value="Beta-mannosidase_GH2"/>
</dbReference>
<dbReference type="SUPFAM" id="SSF49303">
    <property type="entry name" value="beta-Galactosidase/glucuronidase domain"/>
    <property type="match status" value="2"/>
</dbReference>
<dbReference type="Gene3D" id="2.60.40.10">
    <property type="entry name" value="Immunoglobulins"/>
    <property type="match status" value="2"/>
</dbReference>
<evidence type="ECO:0000259" key="8">
    <source>
        <dbReference type="Pfam" id="PF17753"/>
    </source>
</evidence>
<dbReference type="InterPro" id="IPR013783">
    <property type="entry name" value="Ig-like_fold"/>
</dbReference>
<dbReference type="Gene3D" id="2.60.120.260">
    <property type="entry name" value="Galactose-binding domain-like"/>
    <property type="match status" value="1"/>
</dbReference>
<dbReference type="InterPro" id="IPR006102">
    <property type="entry name" value="Ig-like_GH2"/>
</dbReference>
<comment type="catalytic activity">
    <reaction evidence="1">
        <text>Hydrolysis of terminal, non-reducing beta-D-mannose residues in beta-D-mannosides.</text>
        <dbReference type="EC" id="3.2.1.25"/>
    </reaction>
</comment>